<gene>
    <name evidence="1" type="ORF">ACFQGD_18205</name>
</gene>
<name>A0ABW2C1A3_9PSEU</name>
<evidence type="ECO:0000313" key="2">
    <source>
        <dbReference type="Proteomes" id="UP001596337"/>
    </source>
</evidence>
<accession>A0ABW2C1A3</accession>
<dbReference type="RefSeq" id="WP_345393185.1">
    <property type="nucleotide sequence ID" value="NZ_BAABLA010000018.1"/>
</dbReference>
<proteinExistence type="predicted"/>
<dbReference type="EMBL" id="JBHSXX010000001">
    <property type="protein sequence ID" value="MFC6869081.1"/>
    <property type="molecule type" value="Genomic_DNA"/>
</dbReference>
<sequence length="69" mass="7529">MEASHCAELDFGTAFASPSACPDCGSPRLTAHDAGDKTYFICEDCHTTWGIDMGRIVRVTTRRAVPEPR</sequence>
<organism evidence="1 2">
    <name type="scientific">Haloechinothrix salitolerans</name>
    <dbReference type="NCBI Taxonomy" id="926830"/>
    <lineage>
        <taxon>Bacteria</taxon>
        <taxon>Bacillati</taxon>
        <taxon>Actinomycetota</taxon>
        <taxon>Actinomycetes</taxon>
        <taxon>Pseudonocardiales</taxon>
        <taxon>Pseudonocardiaceae</taxon>
        <taxon>Haloechinothrix</taxon>
    </lineage>
</organism>
<keyword evidence="2" id="KW-1185">Reference proteome</keyword>
<evidence type="ECO:0000313" key="1">
    <source>
        <dbReference type="EMBL" id="MFC6869081.1"/>
    </source>
</evidence>
<dbReference type="Proteomes" id="UP001596337">
    <property type="component" value="Unassembled WGS sequence"/>
</dbReference>
<protein>
    <submittedName>
        <fullName evidence="1">Uncharacterized protein</fullName>
    </submittedName>
</protein>
<reference evidence="2" key="1">
    <citation type="journal article" date="2019" name="Int. J. Syst. Evol. Microbiol.">
        <title>The Global Catalogue of Microorganisms (GCM) 10K type strain sequencing project: providing services to taxonomists for standard genome sequencing and annotation.</title>
        <authorList>
            <consortium name="The Broad Institute Genomics Platform"/>
            <consortium name="The Broad Institute Genome Sequencing Center for Infectious Disease"/>
            <person name="Wu L."/>
            <person name="Ma J."/>
        </authorList>
    </citation>
    <scope>NUCLEOTIDE SEQUENCE [LARGE SCALE GENOMIC DNA]</scope>
    <source>
        <strain evidence="2">KCTC 32255</strain>
    </source>
</reference>
<comment type="caution">
    <text evidence="1">The sequence shown here is derived from an EMBL/GenBank/DDBJ whole genome shotgun (WGS) entry which is preliminary data.</text>
</comment>